<organism evidence="14 15">
    <name type="scientific">Stenotrophomonas maltophilia</name>
    <name type="common">Pseudomonas maltophilia</name>
    <name type="synonym">Xanthomonas maltophilia</name>
    <dbReference type="NCBI Taxonomy" id="40324"/>
    <lineage>
        <taxon>Bacteria</taxon>
        <taxon>Pseudomonadati</taxon>
        <taxon>Pseudomonadota</taxon>
        <taxon>Gammaproteobacteria</taxon>
        <taxon>Lysobacterales</taxon>
        <taxon>Lysobacteraceae</taxon>
        <taxon>Stenotrophomonas</taxon>
        <taxon>Stenotrophomonas maltophilia group</taxon>
    </lineage>
</organism>
<evidence type="ECO:0000256" key="10">
    <source>
        <dbReference type="ARBA" id="ARBA00023004"/>
    </source>
</evidence>
<dbReference type="EMBL" id="WNDS01000006">
    <property type="protein sequence ID" value="KAF1012993.1"/>
    <property type="molecule type" value="Genomic_DNA"/>
</dbReference>
<feature type="transmembrane region" description="Helical" evidence="13">
    <location>
        <begin position="59"/>
        <end position="77"/>
    </location>
</feature>
<keyword evidence="8" id="KW-0249">Electron transport</keyword>
<dbReference type="GO" id="GO:0070069">
    <property type="term" value="C:cytochrome complex"/>
    <property type="evidence" value="ECO:0007669"/>
    <property type="project" value="InterPro"/>
</dbReference>
<feature type="transmembrane region" description="Helical" evidence="13">
    <location>
        <begin position="198"/>
        <end position="220"/>
    </location>
</feature>
<sequence length="308" mass="33921">MVNGIVHPVDWWQVVFNPSFPYRLAHMALGSFITTCFVIGGVGAWYLRRGTHVEAGRRMLTAAVVFAALTVPVQIFVGDMHGLNTLKHQPMKVAAMEGHWHEGEPGKGLPLVVFGVPNAQQERNDFEVAIPRVGSVILTHTLDGTIAPLTSVPASERPPVTPVFFAFRIMVGLGTLMLLLAWVSALQLRRGRLLASPWLLRGWNLMLPVDFIALLSGWFVTEMGRQPWVVYGVLRTADAVGPQSVWMTVLSLAVYVVGYAFVFGWGIWYLVKILRQGPKPHKHAPSLEGGGHTPARPLSAADEPLEER</sequence>
<keyword evidence="10" id="KW-0408">Iron</keyword>
<evidence type="ECO:0000256" key="11">
    <source>
        <dbReference type="ARBA" id="ARBA00023136"/>
    </source>
</evidence>
<feature type="transmembrane region" description="Helical" evidence="13">
    <location>
        <begin position="165"/>
        <end position="186"/>
    </location>
</feature>
<dbReference type="PANTHER" id="PTHR30365">
    <property type="entry name" value="CYTOCHROME D UBIQUINOL OXIDASE"/>
    <property type="match status" value="1"/>
</dbReference>
<dbReference type="GO" id="GO:0019646">
    <property type="term" value="P:aerobic electron transport chain"/>
    <property type="evidence" value="ECO:0007669"/>
    <property type="project" value="InterPro"/>
</dbReference>
<comment type="similarity">
    <text evidence="2">Belongs to the cytochrome ubiquinol oxidase subunit 1 family.</text>
</comment>
<keyword evidence="4" id="KW-1003">Cell membrane</keyword>
<evidence type="ECO:0000256" key="9">
    <source>
        <dbReference type="ARBA" id="ARBA00022989"/>
    </source>
</evidence>
<keyword evidence="11 13" id="KW-0472">Membrane</keyword>
<dbReference type="InterPro" id="IPR002585">
    <property type="entry name" value="Cyt-d_ubiquinol_oxidase_su_1"/>
</dbReference>
<comment type="subcellular location">
    <subcellularLocation>
        <location evidence="1">Cell membrane</location>
        <topology evidence="1">Multi-pass membrane protein</topology>
    </subcellularLocation>
</comment>
<keyword evidence="3" id="KW-0813">Transport</keyword>
<dbReference type="GO" id="GO:0009055">
    <property type="term" value="F:electron transfer activity"/>
    <property type="evidence" value="ECO:0007669"/>
    <property type="project" value="InterPro"/>
</dbReference>
<protein>
    <submittedName>
        <fullName evidence="14">Putative cytochrome bd menaquinol oxidase subunit I</fullName>
    </submittedName>
</protein>
<keyword evidence="7" id="KW-0479">Metal-binding</keyword>
<accession>A0A7V8FDD4</accession>
<gene>
    <name evidence="14" type="primary">ythA</name>
    <name evidence="14" type="ORF">GAK31_03820</name>
</gene>
<evidence type="ECO:0000313" key="15">
    <source>
        <dbReference type="Proteomes" id="UP000487117"/>
    </source>
</evidence>
<evidence type="ECO:0000256" key="12">
    <source>
        <dbReference type="SAM" id="MobiDB-lite"/>
    </source>
</evidence>
<evidence type="ECO:0000256" key="6">
    <source>
        <dbReference type="ARBA" id="ARBA00022692"/>
    </source>
</evidence>
<dbReference type="GO" id="GO:0005886">
    <property type="term" value="C:plasma membrane"/>
    <property type="evidence" value="ECO:0007669"/>
    <property type="project" value="UniProtKB-SubCell"/>
</dbReference>
<evidence type="ECO:0000256" key="7">
    <source>
        <dbReference type="ARBA" id="ARBA00022723"/>
    </source>
</evidence>
<evidence type="ECO:0000256" key="2">
    <source>
        <dbReference type="ARBA" id="ARBA00009819"/>
    </source>
</evidence>
<evidence type="ECO:0000256" key="1">
    <source>
        <dbReference type="ARBA" id="ARBA00004651"/>
    </source>
</evidence>
<dbReference type="AlphaFoldDB" id="A0A7V8FDD4"/>
<keyword evidence="9 13" id="KW-1133">Transmembrane helix</keyword>
<keyword evidence="6 13" id="KW-0812">Transmembrane</keyword>
<evidence type="ECO:0000313" key="14">
    <source>
        <dbReference type="EMBL" id="KAF1012993.1"/>
    </source>
</evidence>
<proteinExistence type="inferred from homology"/>
<dbReference type="GO" id="GO:0046872">
    <property type="term" value="F:metal ion binding"/>
    <property type="evidence" value="ECO:0007669"/>
    <property type="project" value="UniProtKB-KW"/>
</dbReference>
<evidence type="ECO:0000256" key="13">
    <source>
        <dbReference type="SAM" id="Phobius"/>
    </source>
</evidence>
<comment type="caution">
    <text evidence="14">The sequence shown here is derived from an EMBL/GenBank/DDBJ whole genome shotgun (WGS) entry which is preliminary data.</text>
</comment>
<feature type="transmembrane region" description="Helical" evidence="13">
    <location>
        <begin position="245"/>
        <end position="271"/>
    </location>
</feature>
<dbReference type="GO" id="GO:0020037">
    <property type="term" value="F:heme binding"/>
    <property type="evidence" value="ECO:0007669"/>
    <property type="project" value="TreeGrafter"/>
</dbReference>
<feature type="transmembrane region" description="Helical" evidence="13">
    <location>
        <begin position="24"/>
        <end position="47"/>
    </location>
</feature>
<dbReference type="GO" id="GO:0016682">
    <property type="term" value="F:oxidoreductase activity, acting on diphenols and related substances as donors, oxygen as acceptor"/>
    <property type="evidence" value="ECO:0007669"/>
    <property type="project" value="TreeGrafter"/>
</dbReference>
<evidence type="ECO:0000256" key="4">
    <source>
        <dbReference type="ARBA" id="ARBA00022475"/>
    </source>
</evidence>
<keyword evidence="5" id="KW-0349">Heme</keyword>
<evidence type="ECO:0000256" key="3">
    <source>
        <dbReference type="ARBA" id="ARBA00022448"/>
    </source>
</evidence>
<feature type="region of interest" description="Disordered" evidence="12">
    <location>
        <begin position="282"/>
        <end position="308"/>
    </location>
</feature>
<evidence type="ECO:0000256" key="5">
    <source>
        <dbReference type="ARBA" id="ARBA00022617"/>
    </source>
</evidence>
<name>A0A7V8FDD4_STEMA</name>
<evidence type="ECO:0000256" key="8">
    <source>
        <dbReference type="ARBA" id="ARBA00022982"/>
    </source>
</evidence>
<dbReference type="Pfam" id="PF01654">
    <property type="entry name" value="Cyt_bd_oxida_I"/>
    <property type="match status" value="1"/>
</dbReference>
<reference evidence="15" key="1">
    <citation type="journal article" date="2020" name="MBio">
        <title>Horizontal gene transfer to a defensive symbiont with a reduced genome amongst a multipartite beetle microbiome.</title>
        <authorList>
            <person name="Waterworth S.C."/>
            <person name="Florez L.V."/>
            <person name="Rees E.R."/>
            <person name="Hertweck C."/>
            <person name="Kaltenpoth M."/>
            <person name="Kwan J.C."/>
        </authorList>
    </citation>
    <scope>NUCLEOTIDE SEQUENCE [LARGE SCALE GENOMIC DNA]</scope>
</reference>
<dbReference type="Proteomes" id="UP000487117">
    <property type="component" value="Unassembled WGS sequence"/>
</dbReference>
<dbReference type="PANTHER" id="PTHR30365:SF14">
    <property type="entry name" value="CYTOCHROME BD MENAQUINOL OXIDASE SUBUNIT I-RELATED"/>
    <property type="match status" value="1"/>
</dbReference>